<dbReference type="EMBL" id="NAFI01000135">
    <property type="protein sequence ID" value="OSJ18062.1"/>
    <property type="molecule type" value="Genomic_DNA"/>
</dbReference>
<dbReference type="PANTHER" id="PTHR45947">
    <property type="entry name" value="SULFOQUINOVOSYL TRANSFERASE SQD2"/>
    <property type="match status" value="1"/>
</dbReference>
<reference evidence="1 2" key="1">
    <citation type="submission" date="2017-03" db="EMBL/GenBank/DDBJ databases">
        <title>Whole genome sequences of fourteen strains of Bradyrhizobium canariense and one strain of Bradyrhizobium japonicum isolated from Lupinus (Papilionoideae: Genisteae) species in Algeria.</title>
        <authorList>
            <person name="Crovadore J."/>
            <person name="Chekireb D."/>
            <person name="Brachmann A."/>
            <person name="Chablais R."/>
            <person name="Cochard B."/>
            <person name="Lefort F."/>
        </authorList>
    </citation>
    <scope>NUCLEOTIDE SEQUENCE [LARGE SCALE GENOMIC DNA]</scope>
    <source>
        <strain evidence="1 2">UBMA195</strain>
    </source>
</reference>
<name>A0A1X3HEG3_9BRAD</name>
<dbReference type="PANTHER" id="PTHR45947:SF3">
    <property type="entry name" value="SULFOQUINOVOSYL TRANSFERASE SQD2"/>
    <property type="match status" value="1"/>
</dbReference>
<proteinExistence type="predicted"/>
<dbReference type="InterPro" id="IPR050194">
    <property type="entry name" value="Glycosyltransferase_grp1"/>
</dbReference>
<dbReference type="CDD" id="cd03801">
    <property type="entry name" value="GT4_PimA-like"/>
    <property type="match status" value="1"/>
</dbReference>
<accession>A0A1X3HEG3</accession>
<dbReference type="Gene3D" id="3.40.50.2000">
    <property type="entry name" value="Glycogen Phosphorylase B"/>
    <property type="match status" value="2"/>
</dbReference>
<evidence type="ECO:0000313" key="1">
    <source>
        <dbReference type="EMBL" id="OSJ18062.1"/>
    </source>
</evidence>
<gene>
    <name evidence="1" type="ORF">BSZ18_03055</name>
</gene>
<dbReference type="Pfam" id="PF13692">
    <property type="entry name" value="Glyco_trans_1_4"/>
    <property type="match status" value="1"/>
</dbReference>
<comment type="caution">
    <text evidence="1">The sequence shown here is derived from an EMBL/GenBank/DDBJ whole genome shotgun (WGS) entry which is preliminary data.</text>
</comment>
<dbReference type="GO" id="GO:0016757">
    <property type="term" value="F:glycosyltransferase activity"/>
    <property type="evidence" value="ECO:0007669"/>
    <property type="project" value="TreeGrafter"/>
</dbReference>
<dbReference type="AlphaFoldDB" id="A0A1X3HEG3"/>
<sequence>MRSLGWTWQMTSRVVYVFPISHRFRLPFHERLRRVLEKDGVEYTVCYSAPFGENLKKKDTVDISWGHKVSLLKLWKGALLQLAFWDILSSDLVIIQQENRLLVNYVCQLLSMLRLKRVAYFGHGRNFQAGNTNSIGERWKKFWATKVNWWFAYTDETKDFISKLGFPEARITVFNNAVDTNELQQHARSISSDQLQMLRSELGLCGKNVGVYVGGLYREKRIAFLIDALDKIRASIPDFEFIFVGGGPDLSLARAAAETRPWVKITGPKFDREKVALMLLAKVFLMPGLVGLAVLDAYSMGLPVFTTDYPYHSPEIAYVIPGATGAITQPWGSADAYAAAVIDALRRDDELVRMSSNCREQATKFTMDEMVSRFSRGVVQALNG</sequence>
<dbReference type="Proteomes" id="UP000193553">
    <property type="component" value="Unassembled WGS sequence"/>
</dbReference>
<organism evidence="1 2">
    <name type="scientific">Bradyrhizobium canariense</name>
    <dbReference type="NCBI Taxonomy" id="255045"/>
    <lineage>
        <taxon>Bacteria</taxon>
        <taxon>Pseudomonadati</taxon>
        <taxon>Pseudomonadota</taxon>
        <taxon>Alphaproteobacteria</taxon>
        <taxon>Hyphomicrobiales</taxon>
        <taxon>Nitrobacteraceae</taxon>
        <taxon>Bradyrhizobium</taxon>
    </lineage>
</organism>
<protein>
    <submittedName>
        <fullName evidence="1">Uncharacterized protein</fullName>
    </submittedName>
</protein>
<dbReference type="SUPFAM" id="SSF53756">
    <property type="entry name" value="UDP-Glycosyltransferase/glycogen phosphorylase"/>
    <property type="match status" value="1"/>
</dbReference>
<evidence type="ECO:0000313" key="2">
    <source>
        <dbReference type="Proteomes" id="UP000193553"/>
    </source>
</evidence>